<name>A0ABQ8ZXQ5_9ROSI</name>
<accession>A0ABQ8ZXQ5</accession>
<reference evidence="2" key="2">
    <citation type="journal article" date="2023" name="Int. J. Mol. Sci.">
        <title>De Novo Assembly and Annotation of 11 Diverse Shrub Willow (Salix) Genomes Reveals Novel Gene Organization in Sex-Linked Regions.</title>
        <authorList>
            <person name="Hyden B."/>
            <person name="Feng K."/>
            <person name="Yates T.B."/>
            <person name="Jawdy S."/>
            <person name="Cereghino C."/>
            <person name="Smart L.B."/>
            <person name="Muchero W."/>
        </authorList>
    </citation>
    <scope>NUCLEOTIDE SEQUENCE</scope>
    <source>
        <tissue evidence="2">Shoot tip</tissue>
    </source>
</reference>
<proteinExistence type="predicted"/>
<sequence length="30" mass="3314">MGLSKTSPTDPCCLFMSLFALILPFSFQSM</sequence>
<reference evidence="2" key="1">
    <citation type="submission" date="2022-10" db="EMBL/GenBank/DDBJ databases">
        <authorList>
            <person name="Hyden B.L."/>
            <person name="Feng K."/>
            <person name="Yates T."/>
            <person name="Jawdy S."/>
            <person name="Smart L.B."/>
            <person name="Muchero W."/>
        </authorList>
    </citation>
    <scope>NUCLEOTIDE SEQUENCE</scope>
    <source>
        <tissue evidence="2">Shoot tip</tissue>
    </source>
</reference>
<evidence type="ECO:0000313" key="2">
    <source>
        <dbReference type="EMBL" id="KAJ6312501.1"/>
    </source>
</evidence>
<comment type="caution">
    <text evidence="2">The sequence shown here is derived from an EMBL/GenBank/DDBJ whole genome shotgun (WGS) entry which is preliminary data.</text>
</comment>
<keyword evidence="1" id="KW-0812">Transmembrane</keyword>
<keyword evidence="3" id="KW-1185">Reference proteome</keyword>
<organism evidence="2 3">
    <name type="scientific">Salix suchowensis</name>
    <dbReference type="NCBI Taxonomy" id="1278906"/>
    <lineage>
        <taxon>Eukaryota</taxon>
        <taxon>Viridiplantae</taxon>
        <taxon>Streptophyta</taxon>
        <taxon>Embryophyta</taxon>
        <taxon>Tracheophyta</taxon>
        <taxon>Spermatophyta</taxon>
        <taxon>Magnoliopsida</taxon>
        <taxon>eudicotyledons</taxon>
        <taxon>Gunneridae</taxon>
        <taxon>Pentapetalae</taxon>
        <taxon>rosids</taxon>
        <taxon>fabids</taxon>
        <taxon>Malpighiales</taxon>
        <taxon>Salicaceae</taxon>
        <taxon>Saliceae</taxon>
        <taxon>Salix</taxon>
    </lineage>
</organism>
<evidence type="ECO:0000256" key="1">
    <source>
        <dbReference type="SAM" id="Phobius"/>
    </source>
</evidence>
<keyword evidence="1" id="KW-1133">Transmembrane helix</keyword>
<dbReference type="EMBL" id="JAPFFI010000024">
    <property type="protein sequence ID" value="KAJ6312501.1"/>
    <property type="molecule type" value="Genomic_DNA"/>
</dbReference>
<evidence type="ECO:0000313" key="3">
    <source>
        <dbReference type="Proteomes" id="UP001141253"/>
    </source>
</evidence>
<keyword evidence="1" id="KW-0472">Membrane</keyword>
<protein>
    <submittedName>
        <fullName evidence="2">Uncharacterized protein</fullName>
    </submittedName>
</protein>
<feature type="transmembrane region" description="Helical" evidence="1">
    <location>
        <begin position="12"/>
        <end position="29"/>
    </location>
</feature>
<dbReference type="Proteomes" id="UP001141253">
    <property type="component" value="Chromosome 10"/>
</dbReference>
<gene>
    <name evidence="2" type="ORF">OIU77_014096</name>
</gene>